<dbReference type="AlphaFoldDB" id="A0A1H9XIM9"/>
<accession>A0A1H9XIM9</accession>
<feature type="region of interest" description="Disordered" evidence="1">
    <location>
        <begin position="35"/>
        <end position="57"/>
    </location>
</feature>
<keyword evidence="2" id="KW-0732">Signal</keyword>
<dbReference type="RefSeq" id="WP_091761800.1">
    <property type="nucleotide sequence ID" value="NZ_FOHB01000008.1"/>
</dbReference>
<feature type="chain" id="PRO_5039692440" evidence="2">
    <location>
        <begin position="30"/>
        <end position="183"/>
    </location>
</feature>
<feature type="signal peptide" evidence="2">
    <location>
        <begin position="1"/>
        <end position="29"/>
    </location>
</feature>
<keyword evidence="3" id="KW-0449">Lipoprotein</keyword>
<dbReference type="STRING" id="587636.SAMN05216199_3876"/>
<keyword evidence="4" id="KW-1185">Reference proteome</keyword>
<name>A0A1H9XIM9_9MICO</name>
<dbReference type="PANTHER" id="PTHR39335:SF1">
    <property type="entry name" value="BLL4220 PROTEIN"/>
    <property type="match status" value="1"/>
</dbReference>
<reference evidence="4" key="1">
    <citation type="submission" date="2016-10" db="EMBL/GenBank/DDBJ databases">
        <authorList>
            <person name="Varghese N."/>
            <person name="Submissions S."/>
        </authorList>
    </citation>
    <scope>NUCLEOTIDE SEQUENCE [LARGE SCALE GENOMIC DNA]</scope>
    <source>
        <strain evidence="4">CGMCC 1.6963</strain>
    </source>
</reference>
<dbReference type="OrthoDB" id="597632at2"/>
<dbReference type="GO" id="GO:0043448">
    <property type="term" value="P:alkane catabolic process"/>
    <property type="evidence" value="ECO:0007669"/>
    <property type="project" value="TreeGrafter"/>
</dbReference>
<dbReference type="Proteomes" id="UP000199019">
    <property type="component" value="Unassembled WGS sequence"/>
</dbReference>
<dbReference type="PANTHER" id="PTHR39335">
    <property type="entry name" value="BLL4220 PROTEIN"/>
    <property type="match status" value="1"/>
</dbReference>
<evidence type="ECO:0000313" key="3">
    <source>
        <dbReference type="EMBL" id="SES45974.1"/>
    </source>
</evidence>
<dbReference type="Pfam" id="PF03640">
    <property type="entry name" value="Lipoprotein_15"/>
    <property type="match status" value="2"/>
</dbReference>
<evidence type="ECO:0000256" key="2">
    <source>
        <dbReference type="SAM" id="SignalP"/>
    </source>
</evidence>
<protein>
    <submittedName>
        <fullName evidence="3">Predicted lipoprotein with conserved Yx(FWY)xxD motif</fullName>
    </submittedName>
</protein>
<gene>
    <name evidence="3" type="ORF">SAMN05216199_3876</name>
</gene>
<dbReference type="InterPro" id="IPR005297">
    <property type="entry name" value="Lipoprotein_repeat"/>
</dbReference>
<organism evidence="3 4">
    <name type="scientific">Pedococcus cremeus</name>
    <dbReference type="NCBI Taxonomy" id="587636"/>
    <lineage>
        <taxon>Bacteria</taxon>
        <taxon>Bacillati</taxon>
        <taxon>Actinomycetota</taxon>
        <taxon>Actinomycetes</taxon>
        <taxon>Micrococcales</taxon>
        <taxon>Intrasporangiaceae</taxon>
        <taxon>Pedococcus</taxon>
    </lineage>
</organism>
<evidence type="ECO:0000313" key="4">
    <source>
        <dbReference type="Proteomes" id="UP000199019"/>
    </source>
</evidence>
<feature type="compositionally biased region" description="Low complexity" evidence="1">
    <location>
        <begin position="38"/>
        <end position="57"/>
    </location>
</feature>
<sequence>MVPAPHLVRHQNRARLLLPTAAVALLALAGCGSSNSGTQSPTTAAKTPAKAAAPQASGALKTADSSLGRIVVDGKGMTAYYFTNDKAGSGTSTCTGQCLQLWPAITTTATTPTATGVTGKLGTITRPDGSKQLTVNSRPIYTYAPDTQPGDVKGQGVGGVWYVLRPDGTMVTQSSGGSGSGGY</sequence>
<evidence type="ECO:0000256" key="1">
    <source>
        <dbReference type="SAM" id="MobiDB-lite"/>
    </source>
</evidence>
<dbReference type="EMBL" id="FOHB01000008">
    <property type="protein sequence ID" value="SES45974.1"/>
    <property type="molecule type" value="Genomic_DNA"/>
</dbReference>
<proteinExistence type="predicted"/>